<dbReference type="STRING" id="648782.SAMN04488554_1359"/>
<sequence length="376" mass="40126">MSLDGTAGRLGDVLLGAVGACGIDLPGGAEAEAARARLALPRSRKACVVLVDGLGAYNLVDRASRAPFLSGEERLRSVRTTFPSTTATNVTYLGTGREGGRTRMLGYTVRGGGGGLLNLVSWNGTADPEQWQPEATVFERLERAGHVAVSVGPWRFADSGLTRAALRGGEYSPAQSLPERVDTALRELRDPHVDVVYLYWGELDAIGHRAGWQCAEWSDELEAIDTELARLARMLPPGTLLMVTADHGMVDVPATERTDIAEDDRLRRDVDLVAGEPRAVHLYTRPGRADQVAARWREVLGDSVDVRARAELLTSGLIGDVTPQARDVVGDVVVIARGRHAVVDSRSQSASSLALIGMHGALTAEETTVPLVTVAG</sequence>
<dbReference type="SUPFAM" id="SSF53649">
    <property type="entry name" value="Alkaline phosphatase-like"/>
    <property type="match status" value="1"/>
</dbReference>
<dbReference type="RefSeq" id="WP_089772239.1">
    <property type="nucleotide sequence ID" value="NZ_FNTX01000001.1"/>
</dbReference>
<keyword evidence="2" id="KW-1185">Reference proteome</keyword>
<gene>
    <name evidence="1" type="ORF">SAMN04488554_1359</name>
</gene>
<name>A0A1H5FJM0_9MICO</name>
<evidence type="ECO:0000313" key="1">
    <source>
        <dbReference type="EMBL" id="SEE03521.1"/>
    </source>
</evidence>
<dbReference type="Pfam" id="PF01663">
    <property type="entry name" value="Phosphodiest"/>
    <property type="match status" value="1"/>
</dbReference>
<dbReference type="InterPro" id="IPR002591">
    <property type="entry name" value="Phosphodiest/P_Trfase"/>
</dbReference>
<dbReference type="Gene3D" id="3.40.720.10">
    <property type="entry name" value="Alkaline Phosphatase, subunit A"/>
    <property type="match status" value="1"/>
</dbReference>
<dbReference type="InterPro" id="IPR017850">
    <property type="entry name" value="Alkaline_phosphatase_core_sf"/>
</dbReference>
<evidence type="ECO:0000313" key="2">
    <source>
        <dbReference type="Proteomes" id="UP000199220"/>
    </source>
</evidence>
<dbReference type="EMBL" id="FNTX01000001">
    <property type="protein sequence ID" value="SEE03521.1"/>
    <property type="molecule type" value="Genomic_DNA"/>
</dbReference>
<dbReference type="AlphaFoldDB" id="A0A1H5FJM0"/>
<reference evidence="2" key="1">
    <citation type="submission" date="2016-10" db="EMBL/GenBank/DDBJ databases">
        <authorList>
            <person name="Varghese N."/>
            <person name="Submissions S."/>
        </authorList>
    </citation>
    <scope>NUCLEOTIDE SEQUENCE [LARGE SCALE GENOMIC DNA]</scope>
    <source>
        <strain evidence="2">DSM 21368</strain>
    </source>
</reference>
<dbReference type="Proteomes" id="UP000199220">
    <property type="component" value="Unassembled WGS sequence"/>
</dbReference>
<protein>
    <submittedName>
        <fullName evidence="1">Type I phosphodiesterase / nucleotide pyrophosphatase</fullName>
    </submittedName>
</protein>
<accession>A0A1H5FJM0</accession>
<organism evidence="1 2">
    <name type="scientific">Ruania alba</name>
    <dbReference type="NCBI Taxonomy" id="648782"/>
    <lineage>
        <taxon>Bacteria</taxon>
        <taxon>Bacillati</taxon>
        <taxon>Actinomycetota</taxon>
        <taxon>Actinomycetes</taxon>
        <taxon>Micrococcales</taxon>
        <taxon>Ruaniaceae</taxon>
        <taxon>Ruania</taxon>
    </lineage>
</organism>
<dbReference type="OrthoDB" id="9779267at2"/>
<proteinExistence type="predicted"/>